<dbReference type="Proteomes" id="UP000284531">
    <property type="component" value="Unassembled WGS sequence"/>
</dbReference>
<dbReference type="InterPro" id="IPR013785">
    <property type="entry name" value="Aldolase_TIM"/>
</dbReference>
<proteinExistence type="predicted"/>
<keyword evidence="1" id="KW-0408">Iron</keyword>
<dbReference type="EMBL" id="RAPQ01000012">
    <property type="protein sequence ID" value="RKD96866.1"/>
    <property type="molecule type" value="Genomic_DNA"/>
</dbReference>
<name>A0A419WN88_9BACT</name>
<dbReference type="InterPro" id="IPR058240">
    <property type="entry name" value="rSAM_sf"/>
</dbReference>
<evidence type="ECO:0000313" key="2">
    <source>
        <dbReference type="EMBL" id="RKD96866.1"/>
    </source>
</evidence>
<comment type="caution">
    <text evidence="2">The sequence shown here is derived from an EMBL/GenBank/DDBJ whole genome shotgun (WGS) entry which is preliminary data.</text>
</comment>
<keyword evidence="1" id="KW-0411">Iron-sulfur</keyword>
<dbReference type="PANTHER" id="PTHR30538:SF0">
    <property type="entry name" value="L-LYSINE 2,3-AMINOMUTASE AQ_1632-RELATED"/>
    <property type="match status" value="1"/>
</dbReference>
<dbReference type="InterPro" id="IPR003739">
    <property type="entry name" value="Lys_aminomutase/Glu_NH3_mut"/>
</dbReference>
<accession>A0A419WN88</accession>
<evidence type="ECO:0000313" key="3">
    <source>
        <dbReference type="Proteomes" id="UP000284531"/>
    </source>
</evidence>
<dbReference type="Gene3D" id="3.20.20.70">
    <property type="entry name" value="Aldolase class I"/>
    <property type="match status" value="1"/>
</dbReference>
<dbReference type="RefSeq" id="WP_211334551.1">
    <property type="nucleotide sequence ID" value="NZ_RAPQ01000012.1"/>
</dbReference>
<dbReference type="GO" id="GO:0051539">
    <property type="term" value="F:4 iron, 4 sulfur cluster binding"/>
    <property type="evidence" value="ECO:0007669"/>
    <property type="project" value="UniProtKB-KW"/>
</dbReference>
<protein>
    <submittedName>
        <fullName evidence="2">L-lysine 2,3-aminomutase</fullName>
    </submittedName>
</protein>
<reference evidence="2 3" key="1">
    <citation type="submission" date="2018-09" db="EMBL/GenBank/DDBJ databases">
        <title>Genomic Encyclopedia of Archaeal and Bacterial Type Strains, Phase II (KMG-II): from individual species to whole genera.</title>
        <authorList>
            <person name="Goeker M."/>
        </authorList>
    </citation>
    <scope>NUCLEOTIDE SEQUENCE [LARGE SCALE GENOMIC DNA]</scope>
    <source>
        <strain evidence="2 3">DSM 21950</strain>
    </source>
</reference>
<dbReference type="PANTHER" id="PTHR30538">
    <property type="entry name" value="LYSINE 2,3-AMINOMUTASE-RELATED"/>
    <property type="match status" value="1"/>
</dbReference>
<dbReference type="SUPFAM" id="SSF102114">
    <property type="entry name" value="Radical SAM enzymes"/>
    <property type="match status" value="1"/>
</dbReference>
<evidence type="ECO:0000256" key="1">
    <source>
        <dbReference type="ARBA" id="ARBA00022485"/>
    </source>
</evidence>
<organism evidence="2 3">
    <name type="scientific">Marinifilum flexuosum</name>
    <dbReference type="NCBI Taxonomy" id="1117708"/>
    <lineage>
        <taxon>Bacteria</taxon>
        <taxon>Pseudomonadati</taxon>
        <taxon>Bacteroidota</taxon>
        <taxon>Bacteroidia</taxon>
        <taxon>Marinilabiliales</taxon>
        <taxon>Marinifilaceae</taxon>
    </lineage>
</organism>
<gene>
    <name evidence="2" type="ORF">BXY64_3815</name>
</gene>
<keyword evidence="1" id="KW-0479">Metal-binding</keyword>
<keyword evidence="1" id="KW-0004">4Fe-4S</keyword>
<dbReference type="AlphaFoldDB" id="A0A419WN88"/>
<sequence>MLHSKKIDFTKQFAHHGIDENAVQIIEKEKLLPASLINKLHHCFPQYSILKEESEPMFTSSKNRYTGIDGFREIISVLNSNGIDIGYIEERELFINVYRFMATKHILNTINWKDYVNDSVFQLVFPQPGMMKTELLERYRNAKSEEEKQQICEDYIHDTNPHDGKQLLNKACFENEHGDFEILDGSQHKYPQCFLVFDKSTQSCFAFCNYCFRHAQVRGDEDMFIQEDIDQVHNYLREHKEVTDILLTGGDGGLMPYSRLKEYLLPFTTDPELSHIRNIRMASRSLTFDPQMIIKPSFDNTLALYKELIDHGIQVIWMGHFSGPKELMNLTTIAAVRRLRATGITVKSQSPIMKHISLFPDENGGIDIDKSAQNWIDLGHVLMMLGVGFHSMYYARPTGEHHYFTAPLADINKVFSQIYRSLPSVGRPSRYISMTSSAGKASMLGTVEVNEKMAFALKFNEARNMEWMDRVYLAEFDDKQNTIEKLKPFEGDKYFYTDELEAIEKQLERK</sequence>
<keyword evidence="3" id="KW-1185">Reference proteome</keyword>